<dbReference type="RefSeq" id="XP_017768333.1">
    <property type="nucleotide sequence ID" value="XM_017912844.1"/>
</dbReference>
<dbReference type="GeneID" id="108556646"/>
<evidence type="ECO:0000313" key="8">
    <source>
        <dbReference type="RefSeq" id="XP_017768333.1"/>
    </source>
</evidence>
<dbReference type="Proteomes" id="UP000695000">
    <property type="component" value="Unplaced"/>
</dbReference>
<protein>
    <submittedName>
        <fullName evidence="8">Dynein assembly factor 3, axonemal homolog</fullName>
    </submittedName>
</protein>
<evidence type="ECO:0000256" key="1">
    <source>
        <dbReference type="ARBA" id="ARBA00010449"/>
    </source>
</evidence>
<dbReference type="InterPro" id="IPR027974">
    <property type="entry name" value="DUF4470"/>
</dbReference>
<gene>
    <name evidence="8" type="primary">LOC108556646</name>
</gene>
<dbReference type="PANTHER" id="PTHR22118:SF14">
    <property type="entry name" value="DYNEIN AXONEMAL ASSEMBLY FACTOR 3"/>
    <property type="match status" value="1"/>
</dbReference>
<accession>A0ABM1M183</accession>
<dbReference type="InterPro" id="IPR039304">
    <property type="entry name" value="DNAAF3"/>
</dbReference>
<name>A0ABM1M183_NICVS</name>
<proteinExistence type="inferred from homology"/>
<reference evidence="8" key="1">
    <citation type="submission" date="2025-08" db="UniProtKB">
        <authorList>
            <consortium name="RefSeq"/>
        </authorList>
    </citation>
    <scope>IDENTIFICATION</scope>
    <source>
        <tissue evidence="8">Whole Larva</tissue>
    </source>
</reference>
<dbReference type="PANTHER" id="PTHR22118">
    <property type="entry name" value="DYNEIN ASSEMBLY FACTOR 3, AXONEMAL"/>
    <property type="match status" value="1"/>
</dbReference>
<evidence type="ECO:0000313" key="7">
    <source>
        <dbReference type="Proteomes" id="UP000695000"/>
    </source>
</evidence>
<dbReference type="Pfam" id="PF14740">
    <property type="entry name" value="DUF4471"/>
    <property type="match status" value="1"/>
</dbReference>
<evidence type="ECO:0000259" key="6">
    <source>
        <dbReference type="Pfam" id="PF14740"/>
    </source>
</evidence>
<sequence>MFWGLTPSVDLLEDLDENLETVNILLVGSADLRHVLKTLAKRYTHRHVKINFFLMELVPEVVAKQMLLLDTALHRIDDLGLVPKTRIFMELFGNMLIRPITAKHLLNRSKELIEMITDFNYLKRLLPCVDLDLKYKERDYIENVFKFWSSQDEFDVHYCWDRRLRKTLGVRYDTRTGVFDWDLHMRLHDIGGKQICPSEYTSFRSCGVAFTWLESEVSKPNRSMVTGLLTNGDQFGHYGYLGDMQTGPFVSYGLQCEDPEFLKRTNTMNKYRATDLTERNLRQIFHEIEFQSEYSHNSHTDLGYGGCVAQPDLKVVDSSNIEVKKFTKTEKRIELIDVQIHFWSIDHLKMFKHKEKFKDFFNLIYFANGFVKYIEKDTLLHISSSNCKLLIENPLFVVNYREKELKEYNDSIMEKLSDLEMEADPFDQLKDFHMRFTISK</sequence>
<evidence type="ECO:0000259" key="5">
    <source>
        <dbReference type="Pfam" id="PF14737"/>
    </source>
</evidence>
<keyword evidence="7" id="KW-1185">Reference proteome</keyword>
<evidence type="ECO:0000256" key="3">
    <source>
        <dbReference type="ARBA" id="ARBA00022794"/>
    </source>
</evidence>
<organism evidence="7 8">
    <name type="scientific">Nicrophorus vespilloides</name>
    <name type="common">Boreal carrion beetle</name>
    <dbReference type="NCBI Taxonomy" id="110193"/>
    <lineage>
        <taxon>Eukaryota</taxon>
        <taxon>Metazoa</taxon>
        <taxon>Ecdysozoa</taxon>
        <taxon>Arthropoda</taxon>
        <taxon>Hexapoda</taxon>
        <taxon>Insecta</taxon>
        <taxon>Pterygota</taxon>
        <taxon>Neoptera</taxon>
        <taxon>Endopterygota</taxon>
        <taxon>Coleoptera</taxon>
        <taxon>Polyphaga</taxon>
        <taxon>Staphyliniformia</taxon>
        <taxon>Silphidae</taxon>
        <taxon>Nicrophorinae</taxon>
        <taxon>Nicrophorus</taxon>
    </lineage>
</organism>
<dbReference type="Pfam" id="PF14737">
    <property type="entry name" value="DUF4470"/>
    <property type="match status" value="1"/>
</dbReference>
<comment type="subcellular location">
    <subcellularLocation>
        <location evidence="4">Dynein axonemal particle</location>
    </subcellularLocation>
</comment>
<dbReference type="InterPro" id="IPR028235">
    <property type="entry name" value="DNAAF3_C"/>
</dbReference>
<keyword evidence="3" id="KW-0970">Cilium biogenesis/degradation</keyword>
<keyword evidence="2" id="KW-0963">Cytoplasm</keyword>
<evidence type="ECO:0000256" key="2">
    <source>
        <dbReference type="ARBA" id="ARBA00022490"/>
    </source>
</evidence>
<feature type="domain" description="DUF4470" evidence="5">
    <location>
        <begin position="2"/>
        <end position="97"/>
    </location>
</feature>
<comment type="similarity">
    <text evidence="1">Belongs to the DNAAF3 family.</text>
</comment>
<evidence type="ECO:0000256" key="4">
    <source>
        <dbReference type="ARBA" id="ARBA00024190"/>
    </source>
</evidence>
<feature type="domain" description="Dynein assembly factor 3 C-terminal" evidence="6">
    <location>
        <begin position="132"/>
        <end position="421"/>
    </location>
</feature>